<proteinExistence type="predicted"/>
<name>A0A834I6R5_RHYFE</name>
<dbReference type="Gene3D" id="3.80.10.10">
    <property type="entry name" value="Ribonuclease Inhibitor"/>
    <property type="match status" value="1"/>
</dbReference>
<gene>
    <name evidence="1" type="ORF">GWI33_011631</name>
</gene>
<organism evidence="1 2">
    <name type="scientific">Rhynchophorus ferrugineus</name>
    <name type="common">Red palm weevil</name>
    <name type="synonym">Curculio ferrugineus</name>
    <dbReference type="NCBI Taxonomy" id="354439"/>
    <lineage>
        <taxon>Eukaryota</taxon>
        <taxon>Metazoa</taxon>
        <taxon>Ecdysozoa</taxon>
        <taxon>Arthropoda</taxon>
        <taxon>Hexapoda</taxon>
        <taxon>Insecta</taxon>
        <taxon>Pterygota</taxon>
        <taxon>Neoptera</taxon>
        <taxon>Endopterygota</taxon>
        <taxon>Coleoptera</taxon>
        <taxon>Polyphaga</taxon>
        <taxon>Cucujiformia</taxon>
        <taxon>Curculionidae</taxon>
        <taxon>Dryophthorinae</taxon>
        <taxon>Rhynchophorus</taxon>
    </lineage>
</organism>
<evidence type="ECO:0000313" key="1">
    <source>
        <dbReference type="EMBL" id="KAF7275525.1"/>
    </source>
</evidence>
<protein>
    <submittedName>
        <fullName evidence="1">Uncharacterized protein</fullName>
    </submittedName>
</protein>
<reference evidence="1" key="1">
    <citation type="submission" date="2020-08" db="EMBL/GenBank/DDBJ databases">
        <title>Genome sequencing and assembly of the red palm weevil Rhynchophorus ferrugineus.</title>
        <authorList>
            <person name="Dias G.B."/>
            <person name="Bergman C.M."/>
            <person name="Manee M."/>
        </authorList>
    </citation>
    <scope>NUCLEOTIDE SEQUENCE</scope>
    <source>
        <strain evidence="1">AA-2017</strain>
        <tissue evidence="1">Whole larva</tissue>
    </source>
</reference>
<dbReference type="InterPro" id="IPR001611">
    <property type="entry name" value="Leu-rich_rpt"/>
</dbReference>
<dbReference type="OrthoDB" id="6745529at2759"/>
<comment type="caution">
    <text evidence="1">The sequence shown here is derived from an EMBL/GenBank/DDBJ whole genome shotgun (WGS) entry which is preliminary data.</text>
</comment>
<dbReference type="AlphaFoldDB" id="A0A834I6R5"/>
<dbReference type="Proteomes" id="UP000625711">
    <property type="component" value="Unassembled WGS sequence"/>
</dbReference>
<evidence type="ECO:0000313" key="2">
    <source>
        <dbReference type="Proteomes" id="UP000625711"/>
    </source>
</evidence>
<keyword evidence="2" id="KW-1185">Reference proteome</keyword>
<accession>A0A834I6R5</accession>
<sequence length="70" mass="8111">MNLSHNRVTFITRKMFPSNPYYPYKLKEIDLSYNSIPVITYDLIFGTGRVEVLNMSHNAIADIRKGNKTC</sequence>
<dbReference type="EMBL" id="JAACXV010010080">
    <property type="protein sequence ID" value="KAF7275525.1"/>
    <property type="molecule type" value="Genomic_DNA"/>
</dbReference>
<dbReference type="InterPro" id="IPR032675">
    <property type="entry name" value="LRR_dom_sf"/>
</dbReference>
<dbReference type="Pfam" id="PF13855">
    <property type="entry name" value="LRR_8"/>
    <property type="match status" value="1"/>
</dbReference>
<dbReference type="SUPFAM" id="SSF52058">
    <property type="entry name" value="L domain-like"/>
    <property type="match status" value="1"/>
</dbReference>